<keyword evidence="11" id="KW-0239">DNA-directed DNA polymerase</keyword>
<keyword evidence="9" id="KW-0229">DNA integration</keyword>
<keyword evidence="10" id="KW-0695">RNA-directed DNA polymerase</keyword>
<dbReference type="GO" id="GO:0046872">
    <property type="term" value="F:metal ion binding"/>
    <property type="evidence" value="ECO:0007669"/>
    <property type="project" value="UniProtKB-KW"/>
</dbReference>
<keyword evidence="4" id="KW-0479">Metal-binding</keyword>
<keyword evidence="8" id="KW-0694">RNA-binding</keyword>
<keyword evidence="7" id="KW-0460">Magnesium</keyword>
<dbReference type="GO" id="GO:0005634">
    <property type="term" value="C:nucleus"/>
    <property type="evidence" value="ECO:0007669"/>
    <property type="project" value="UniProtKB-ARBA"/>
</dbReference>
<evidence type="ECO:0000256" key="6">
    <source>
        <dbReference type="ARBA" id="ARBA00022801"/>
    </source>
</evidence>
<feature type="domain" description="Integrase catalytic" evidence="15">
    <location>
        <begin position="1"/>
        <end position="79"/>
    </location>
</feature>
<dbReference type="GO" id="GO:0004519">
    <property type="term" value="F:endonuclease activity"/>
    <property type="evidence" value="ECO:0007669"/>
    <property type="project" value="UniProtKB-KW"/>
</dbReference>
<dbReference type="GO" id="GO:0006310">
    <property type="term" value="P:DNA recombination"/>
    <property type="evidence" value="ECO:0007669"/>
    <property type="project" value="UniProtKB-KW"/>
</dbReference>
<evidence type="ECO:0000256" key="1">
    <source>
        <dbReference type="ARBA" id="ARBA00022578"/>
    </source>
</evidence>
<keyword evidence="1" id="KW-0815">Transposition</keyword>
<keyword evidence="6" id="KW-0378">Hydrolase</keyword>
<dbReference type="AlphaFoldDB" id="A0A2N5SQ49"/>
<dbReference type="InterPro" id="IPR001584">
    <property type="entry name" value="Integrase_cat-core"/>
</dbReference>
<dbReference type="GO" id="GO:0015074">
    <property type="term" value="P:DNA integration"/>
    <property type="evidence" value="ECO:0007669"/>
    <property type="project" value="UniProtKB-KW"/>
</dbReference>
<reference evidence="16 17" key="1">
    <citation type="submission" date="2017-11" db="EMBL/GenBank/DDBJ databases">
        <title>De novo assembly and phasing of dikaryotic genomes from two isolates of Puccinia coronata f. sp. avenae, the causal agent of oat crown rust.</title>
        <authorList>
            <person name="Miller M.E."/>
            <person name="Zhang Y."/>
            <person name="Omidvar V."/>
            <person name="Sperschneider J."/>
            <person name="Schwessinger B."/>
            <person name="Raley C."/>
            <person name="Palmer J.M."/>
            <person name="Garnica D."/>
            <person name="Upadhyaya N."/>
            <person name="Rathjen J."/>
            <person name="Taylor J.M."/>
            <person name="Park R.F."/>
            <person name="Dodds P.N."/>
            <person name="Hirsch C.D."/>
            <person name="Kianian S.F."/>
            <person name="Figueroa M."/>
        </authorList>
    </citation>
    <scope>NUCLEOTIDE SEQUENCE [LARGE SCALE GENOMIC DNA]</scope>
    <source>
        <strain evidence="16">12NC29</strain>
    </source>
</reference>
<comment type="caution">
    <text evidence="16">The sequence shown here is derived from an EMBL/GenBank/DDBJ whole genome shotgun (WGS) entry which is preliminary data.</text>
</comment>
<dbReference type="Gene3D" id="3.30.420.10">
    <property type="entry name" value="Ribonuclease H-like superfamily/Ribonuclease H"/>
    <property type="match status" value="1"/>
</dbReference>
<dbReference type="OrthoDB" id="7614983at2759"/>
<dbReference type="GO" id="GO:0003964">
    <property type="term" value="F:RNA-directed DNA polymerase activity"/>
    <property type="evidence" value="ECO:0007669"/>
    <property type="project" value="UniProtKB-KW"/>
</dbReference>
<dbReference type="GO" id="GO:0003723">
    <property type="term" value="F:RNA binding"/>
    <property type="evidence" value="ECO:0007669"/>
    <property type="project" value="UniProtKB-KW"/>
</dbReference>
<comment type="catalytic activity">
    <reaction evidence="13">
        <text>DNA(n) + a 2'-deoxyribonucleoside 5'-triphosphate = DNA(n+1) + diphosphate</text>
        <dbReference type="Rhea" id="RHEA:22508"/>
        <dbReference type="Rhea" id="RHEA-COMP:17339"/>
        <dbReference type="Rhea" id="RHEA-COMP:17340"/>
        <dbReference type="ChEBI" id="CHEBI:33019"/>
        <dbReference type="ChEBI" id="CHEBI:61560"/>
        <dbReference type="ChEBI" id="CHEBI:173112"/>
        <dbReference type="EC" id="2.7.7.49"/>
    </reaction>
</comment>
<protein>
    <recommendedName>
        <fullName evidence="15">Integrase catalytic domain-containing protein</fullName>
    </recommendedName>
</protein>
<keyword evidence="2" id="KW-0548">Nucleotidyltransferase</keyword>
<dbReference type="GO" id="GO:0016787">
    <property type="term" value="F:hydrolase activity"/>
    <property type="evidence" value="ECO:0007669"/>
    <property type="project" value="UniProtKB-KW"/>
</dbReference>
<keyword evidence="17" id="KW-1185">Reference proteome</keyword>
<evidence type="ECO:0000256" key="11">
    <source>
        <dbReference type="ARBA" id="ARBA00022932"/>
    </source>
</evidence>
<evidence type="ECO:0000256" key="9">
    <source>
        <dbReference type="ARBA" id="ARBA00022908"/>
    </source>
</evidence>
<name>A0A2N5SQ49_9BASI</name>
<evidence type="ECO:0000256" key="5">
    <source>
        <dbReference type="ARBA" id="ARBA00022759"/>
    </source>
</evidence>
<dbReference type="PANTHER" id="PTHR42648:SF11">
    <property type="entry name" value="TRANSPOSON TY4-P GAG-POL POLYPROTEIN"/>
    <property type="match status" value="1"/>
</dbReference>
<dbReference type="InterPro" id="IPR036397">
    <property type="entry name" value="RNaseH_sf"/>
</dbReference>
<evidence type="ECO:0000259" key="15">
    <source>
        <dbReference type="PROSITE" id="PS50994"/>
    </source>
</evidence>
<evidence type="ECO:0000256" key="13">
    <source>
        <dbReference type="ARBA" id="ARBA00048173"/>
    </source>
</evidence>
<sequence>MNKTGITVEAGPADSPQTNGLAERFNQTLLVKMQCLLAQSLVPINYWDEAAKYVSNLINILPSKAINWSSPVRVLSELNLLIEPVCNINKIVPFGLNVYVSHHPPSKISTPS</sequence>
<evidence type="ECO:0000256" key="3">
    <source>
        <dbReference type="ARBA" id="ARBA00022722"/>
    </source>
</evidence>
<gene>
    <name evidence="16" type="ORF">PCANC_13700</name>
</gene>
<dbReference type="GO" id="GO:0032196">
    <property type="term" value="P:transposition"/>
    <property type="evidence" value="ECO:0007669"/>
    <property type="project" value="UniProtKB-KW"/>
</dbReference>
<dbReference type="GO" id="GO:0003887">
    <property type="term" value="F:DNA-directed DNA polymerase activity"/>
    <property type="evidence" value="ECO:0007669"/>
    <property type="project" value="UniProtKB-KW"/>
</dbReference>
<organism evidence="16 17">
    <name type="scientific">Puccinia coronata f. sp. avenae</name>
    <dbReference type="NCBI Taxonomy" id="200324"/>
    <lineage>
        <taxon>Eukaryota</taxon>
        <taxon>Fungi</taxon>
        <taxon>Dikarya</taxon>
        <taxon>Basidiomycota</taxon>
        <taxon>Pucciniomycotina</taxon>
        <taxon>Pucciniomycetes</taxon>
        <taxon>Pucciniales</taxon>
        <taxon>Pucciniaceae</taxon>
        <taxon>Puccinia</taxon>
    </lineage>
</organism>
<evidence type="ECO:0000313" key="17">
    <source>
        <dbReference type="Proteomes" id="UP000235388"/>
    </source>
</evidence>
<dbReference type="Proteomes" id="UP000235388">
    <property type="component" value="Unassembled WGS sequence"/>
</dbReference>
<evidence type="ECO:0000256" key="8">
    <source>
        <dbReference type="ARBA" id="ARBA00022884"/>
    </source>
</evidence>
<evidence type="ECO:0000256" key="14">
    <source>
        <dbReference type="ARBA" id="ARBA00049244"/>
    </source>
</evidence>
<dbReference type="PROSITE" id="PS50994">
    <property type="entry name" value="INTEGRASE"/>
    <property type="match status" value="1"/>
</dbReference>
<dbReference type="EMBL" id="PGCJ01000898">
    <property type="protein sequence ID" value="PLW15341.1"/>
    <property type="molecule type" value="Genomic_DNA"/>
</dbReference>
<evidence type="ECO:0000256" key="7">
    <source>
        <dbReference type="ARBA" id="ARBA00022842"/>
    </source>
</evidence>
<dbReference type="PANTHER" id="PTHR42648">
    <property type="entry name" value="TRANSPOSASE, PUTATIVE-RELATED"/>
    <property type="match status" value="1"/>
</dbReference>
<dbReference type="InterPro" id="IPR039537">
    <property type="entry name" value="Retrotran_Ty1/copia-like"/>
</dbReference>
<evidence type="ECO:0000313" key="16">
    <source>
        <dbReference type="EMBL" id="PLW15341.1"/>
    </source>
</evidence>
<keyword evidence="11" id="KW-0808">Transferase</keyword>
<evidence type="ECO:0000256" key="4">
    <source>
        <dbReference type="ARBA" id="ARBA00022723"/>
    </source>
</evidence>
<keyword evidence="3" id="KW-0540">Nuclease</keyword>
<proteinExistence type="predicted"/>
<evidence type="ECO:0000256" key="10">
    <source>
        <dbReference type="ARBA" id="ARBA00022918"/>
    </source>
</evidence>
<dbReference type="SUPFAM" id="SSF53098">
    <property type="entry name" value="Ribonuclease H-like"/>
    <property type="match status" value="1"/>
</dbReference>
<keyword evidence="5" id="KW-0255">Endonuclease</keyword>
<comment type="catalytic activity">
    <reaction evidence="14">
        <text>DNA(n) + a 2'-deoxyribonucleoside 5'-triphosphate = DNA(n+1) + diphosphate</text>
        <dbReference type="Rhea" id="RHEA:22508"/>
        <dbReference type="Rhea" id="RHEA-COMP:17339"/>
        <dbReference type="Rhea" id="RHEA-COMP:17340"/>
        <dbReference type="ChEBI" id="CHEBI:33019"/>
        <dbReference type="ChEBI" id="CHEBI:61560"/>
        <dbReference type="ChEBI" id="CHEBI:173112"/>
        <dbReference type="EC" id="2.7.7.7"/>
    </reaction>
</comment>
<evidence type="ECO:0000256" key="12">
    <source>
        <dbReference type="ARBA" id="ARBA00023172"/>
    </source>
</evidence>
<evidence type="ECO:0000256" key="2">
    <source>
        <dbReference type="ARBA" id="ARBA00022695"/>
    </source>
</evidence>
<keyword evidence="12" id="KW-0233">DNA recombination</keyword>
<accession>A0A2N5SQ49</accession>
<dbReference type="InterPro" id="IPR012337">
    <property type="entry name" value="RNaseH-like_sf"/>
</dbReference>